<keyword evidence="2" id="KW-0472">Membrane</keyword>
<reference evidence="3" key="1">
    <citation type="submission" date="2022-01" db="EMBL/GenBank/DDBJ databases">
        <authorList>
            <person name="Jo J.-H."/>
            <person name="Im W.-T."/>
        </authorList>
    </citation>
    <scope>NUCLEOTIDE SEQUENCE</scope>
    <source>
        <strain evidence="3">I2-34</strain>
    </source>
</reference>
<feature type="transmembrane region" description="Helical" evidence="2">
    <location>
        <begin position="193"/>
        <end position="215"/>
    </location>
</feature>
<feature type="transmembrane region" description="Helical" evidence="2">
    <location>
        <begin position="252"/>
        <end position="270"/>
    </location>
</feature>
<feature type="transmembrane region" description="Helical" evidence="2">
    <location>
        <begin position="134"/>
        <end position="150"/>
    </location>
</feature>
<evidence type="ECO:0000313" key="3">
    <source>
        <dbReference type="EMBL" id="MCG2622606.1"/>
    </source>
</evidence>
<keyword evidence="2" id="KW-0812">Transmembrane</keyword>
<comment type="caution">
    <text evidence="3">The sequence shown here is derived from an EMBL/GenBank/DDBJ whole genome shotgun (WGS) entry which is preliminary data.</text>
</comment>
<sequence>MGENMEDRSGQKKVTGPCPPQPQGDWKGDPPEPFTHPVSGLRVAAGILAMLTGLWALPSGVLPLTFPDALPGLTVPAALLSISAGIGSLVSGVVMLVTARFRTPGAPVVLLIFSAAALASLSMVALYGPPPGPLPAMAAVILACLALRREQAPGTVMFDGRGGLGIAAGITLLFLAVMGFGDLVLLGYASGGVGLPMVFHLLAGSASLLAGIWLTAGFRRFIRKAPFLATTAAFMSLAAVVLQTVATDLGASGAEIFTVITVTALTLLVIRKNRTVDVSVPNP</sequence>
<name>A0ABS9L7E5_9MICC</name>
<dbReference type="Proteomes" id="UP001165368">
    <property type="component" value="Unassembled WGS sequence"/>
</dbReference>
<feature type="compositionally biased region" description="Basic and acidic residues" evidence="1">
    <location>
        <begin position="1"/>
        <end position="10"/>
    </location>
</feature>
<evidence type="ECO:0000256" key="1">
    <source>
        <dbReference type="SAM" id="MobiDB-lite"/>
    </source>
</evidence>
<accession>A0ABS9L7E5</accession>
<dbReference type="EMBL" id="JAKLTQ010000007">
    <property type="protein sequence ID" value="MCG2622606.1"/>
    <property type="molecule type" value="Genomic_DNA"/>
</dbReference>
<feature type="transmembrane region" description="Helical" evidence="2">
    <location>
        <begin position="162"/>
        <end position="181"/>
    </location>
</feature>
<dbReference type="RefSeq" id="WP_237821070.1">
    <property type="nucleotide sequence ID" value="NZ_JAKLTQ010000007.1"/>
</dbReference>
<feature type="region of interest" description="Disordered" evidence="1">
    <location>
        <begin position="1"/>
        <end position="33"/>
    </location>
</feature>
<evidence type="ECO:0000256" key="2">
    <source>
        <dbReference type="SAM" id="Phobius"/>
    </source>
</evidence>
<feature type="transmembrane region" description="Helical" evidence="2">
    <location>
        <begin position="109"/>
        <end position="128"/>
    </location>
</feature>
<feature type="transmembrane region" description="Helical" evidence="2">
    <location>
        <begin position="40"/>
        <end position="57"/>
    </location>
</feature>
<feature type="transmembrane region" description="Helical" evidence="2">
    <location>
        <begin position="77"/>
        <end position="97"/>
    </location>
</feature>
<gene>
    <name evidence="3" type="ORF">LVY72_11860</name>
</gene>
<organism evidence="3 4">
    <name type="scientific">Arthrobacter hankyongi</name>
    <dbReference type="NCBI Taxonomy" id="2904801"/>
    <lineage>
        <taxon>Bacteria</taxon>
        <taxon>Bacillati</taxon>
        <taxon>Actinomycetota</taxon>
        <taxon>Actinomycetes</taxon>
        <taxon>Micrococcales</taxon>
        <taxon>Micrococcaceae</taxon>
        <taxon>Arthrobacter</taxon>
    </lineage>
</organism>
<proteinExistence type="predicted"/>
<protein>
    <submittedName>
        <fullName evidence="3">Uncharacterized protein</fullName>
    </submittedName>
</protein>
<keyword evidence="2" id="KW-1133">Transmembrane helix</keyword>
<evidence type="ECO:0000313" key="4">
    <source>
        <dbReference type="Proteomes" id="UP001165368"/>
    </source>
</evidence>
<feature type="transmembrane region" description="Helical" evidence="2">
    <location>
        <begin position="227"/>
        <end position="246"/>
    </location>
</feature>
<keyword evidence="4" id="KW-1185">Reference proteome</keyword>